<feature type="region of interest" description="Disordered" evidence="1">
    <location>
        <begin position="289"/>
        <end position="311"/>
    </location>
</feature>
<keyword evidence="3" id="KW-1185">Reference proteome</keyword>
<organism evidence="2">
    <name type="scientific">Lentimicrobium saccharophilum</name>
    <dbReference type="NCBI Taxonomy" id="1678841"/>
    <lineage>
        <taxon>Bacteria</taxon>
        <taxon>Pseudomonadati</taxon>
        <taxon>Bacteroidota</taxon>
        <taxon>Bacteroidia</taxon>
        <taxon>Bacteroidales</taxon>
        <taxon>Lentimicrobiaceae</taxon>
        <taxon>Lentimicrobium</taxon>
    </lineage>
</organism>
<dbReference type="AlphaFoldDB" id="A0A0S7BWB3"/>
<protein>
    <submittedName>
        <fullName evidence="2">Uncharacterized protein</fullName>
    </submittedName>
</protein>
<feature type="compositionally biased region" description="Basic and acidic residues" evidence="1">
    <location>
        <begin position="161"/>
        <end position="171"/>
    </location>
</feature>
<name>A0A0S7BWB3_9BACT</name>
<feature type="region of interest" description="Disordered" evidence="1">
    <location>
        <begin position="140"/>
        <end position="266"/>
    </location>
</feature>
<feature type="region of interest" description="Disordered" evidence="1">
    <location>
        <begin position="35"/>
        <end position="68"/>
    </location>
</feature>
<evidence type="ECO:0000313" key="2">
    <source>
        <dbReference type="EMBL" id="GAP45253.1"/>
    </source>
</evidence>
<feature type="compositionally biased region" description="Basic residues" evidence="1">
    <location>
        <begin position="144"/>
        <end position="154"/>
    </location>
</feature>
<sequence length="311" mass="35155">MHKQQNKHGPGAEAGTCIAWLLRPEAVREPVQAAGLRADGSPPPLRAGPHEKEWPPGNTMVQQRRRRRRCLPEKDCLARHQGEGPPGDAIRLIINNIGPAARSRLPARGHLQTRDLKTFLSLMGEVRPDVKYNFIEKDKETRRRGDKGKKKGRPRWSSVSDPDRYRDHRNETTTSRTRRPGDGETRRMREKEKERGRCKNNHCGLAPLSGSFTTDLHWTRRPGDGETRGKRKEDHGGRAFPIPIAIGTIGTRPPHAGQGDKETGRQGEEIADCGLRIAECGMWEVVTRTQEHTNTKTQEHTNTRTHEHLNT</sequence>
<evidence type="ECO:0000256" key="1">
    <source>
        <dbReference type="SAM" id="MobiDB-lite"/>
    </source>
</evidence>
<proteinExistence type="predicted"/>
<accession>A0A0S7BWB3</accession>
<evidence type="ECO:0000313" key="3">
    <source>
        <dbReference type="Proteomes" id="UP000053091"/>
    </source>
</evidence>
<gene>
    <name evidence="2" type="ORF">TBC1_121074</name>
</gene>
<reference evidence="2" key="1">
    <citation type="journal article" date="2015" name="Genome Announc.">
        <title>Draft Genome Sequence of Bacteroidales Strain TBC1, a Novel Isolate from a Methanogenic Wastewater Treatment System.</title>
        <authorList>
            <person name="Tourlousse D.M."/>
            <person name="Matsuura N."/>
            <person name="Sun L."/>
            <person name="Toyonaga M."/>
            <person name="Kuroda K."/>
            <person name="Ohashi A."/>
            <person name="Cruz R."/>
            <person name="Yamaguchi T."/>
            <person name="Sekiguchi Y."/>
        </authorList>
    </citation>
    <scope>NUCLEOTIDE SEQUENCE [LARGE SCALE GENOMIC DNA]</scope>
    <source>
        <strain evidence="2">TBC1</strain>
    </source>
</reference>
<dbReference type="EMBL" id="DF968183">
    <property type="protein sequence ID" value="GAP45253.1"/>
    <property type="molecule type" value="Genomic_DNA"/>
</dbReference>
<feature type="compositionally biased region" description="Basic and acidic residues" evidence="1">
    <location>
        <begin position="217"/>
        <end position="237"/>
    </location>
</feature>
<dbReference type="Proteomes" id="UP000053091">
    <property type="component" value="Unassembled WGS sequence"/>
</dbReference>
<feature type="compositionally biased region" description="Basic and acidic residues" evidence="1">
    <location>
        <begin position="179"/>
        <end position="197"/>
    </location>
</feature>